<dbReference type="AlphaFoldDB" id="A0A1I7LY59"/>
<name>A0A1I7LY59_9BURK</name>
<protein>
    <recommendedName>
        <fullName evidence="4">Secretion system X translation initiation factor</fullName>
    </recommendedName>
</protein>
<proteinExistence type="predicted"/>
<sequence length="220" mass="21941">MTPRHMLMGAALVGAAALVLFGDKTPPGDVAEAVDRRAPAPAAPALAGAAGAPAAATGGATAAGPSAAAQPAAAAPAEPAPAPAPVRAGKGAAAADVAILRLIPRATLVGESGEGAFAANEGVFRNHNWTPPPPPPPPAPPPPPPPPPQAPPLPFTYLGKAATSEGWEVFLARGADRTYVVRNQMVIEGVYRVDAISPPTLKITYLPLSQVQQLNIGASD</sequence>
<reference evidence="3" key="1">
    <citation type="submission" date="2016-10" db="EMBL/GenBank/DDBJ databases">
        <authorList>
            <person name="Varghese N."/>
            <person name="Submissions S."/>
        </authorList>
    </citation>
    <scope>NUCLEOTIDE SEQUENCE [LARGE SCALE GENOMIC DNA]</scope>
    <source>
        <strain evidence="3">CGMCC 1.11014</strain>
    </source>
</reference>
<evidence type="ECO:0000313" key="3">
    <source>
        <dbReference type="Proteomes" id="UP000199391"/>
    </source>
</evidence>
<dbReference type="STRING" id="1035707.SAMN05216552_104316"/>
<feature type="compositionally biased region" description="Pro residues" evidence="1">
    <location>
        <begin position="130"/>
        <end position="153"/>
    </location>
</feature>
<evidence type="ECO:0000313" key="2">
    <source>
        <dbReference type="EMBL" id="SFV14636.1"/>
    </source>
</evidence>
<dbReference type="RefSeq" id="WP_143133381.1">
    <property type="nucleotide sequence ID" value="NZ_FPBO01000043.1"/>
</dbReference>
<feature type="region of interest" description="Disordered" evidence="1">
    <location>
        <begin position="124"/>
        <end position="153"/>
    </location>
</feature>
<dbReference type="OrthoDB" id="8564513at2"/>
<dbReference type="EMBL" id="FPBO01000043">
    <property type="protein sequence ID" value="SFV14636.1"/>
    <property type="molecule type" value="Genomic_DNA"/>
</dbReference>
<accession>A0A1I7LY59</accession>
<gene>
    <name evidence="2" type="ORF">SAMN05216552_104316</name>
</gene>
<keyword evidence="3" id="KW-1185">Reference proteome</keyword>
<dbReference type="Proteomes" id="UP000199391">
    <property type="component" value="Unassembled WGS sequence"/>
</dbReference>
<evidence type="ECO:0008006" key="4">
    <source>
        <dbReference type="Google" id="ProtNLM"/>
    </source>
</evidence>
<evidence type="ECO:0000256" key="1">
    <source>
        <dbReference type="SAM" id="MobiDB-lite"/>
    </source>
</evidence>
<organism evidence="2 3">
    <name type="scientific">Pseudoduganella namucuonensis</name>
    <dbReference type="NCBI Taxonomy" id="1035707"/>
    <lineage>
        <taxon>Bacteria</taxon>
        <taxon>Pseudomonadati</taxon>
        <taxon>Pseudomonadota</taxon>
        <taxon>Betaproteobacteria</taxon>
        <taxon>Burkholderiales</taxon>
        <taxon>Oxalobacteraceae</taxon>
        <taxon>Telluria group</taxon>
        <taxon>Pseudoduganella</taxon>
    </lineage>
</organism>